<protein>
    <submittedName>
        <fullName evidence="2">Uncharacterized protein</fullName>
    </submittedName>
</protein>
<accession>A0A6A5KRX4</accession>
<gene>
    <name evidence="2" type="ORF">BDW02DRAFT_576844</name>
</gene>
<dbReference type="Proteomes" id="UP000800040">
    <property type="component" value="Unassembled WGS sequence"/>
</dbReference>
<proteinExistence type="predicted"/>
<organism evidence="2 3">
    <name type="scientific">Decorospora gaudefroyi</name>
    <dbReference type="NCBI Taxonomy" id="184978"/>
    <lineage>
        <taxon>Eukaryota</taxon>
        <taxon>Fungi</taxon>
        <taxon>Dikarya</taxon>
        <taxon>Ascomycota</taxon>
        <taxon>Pezizomycotina</taxon>
        <taxon>Dothideomycetes</taxon>
        <taxon>Pleosporomycetidae</taxon>
        <taxon>Pleosporales</taxon>
        <taxon>Pleosporineae</taxon>
        <taxon>Pleosporaceae</taxon>
        <taxon>Decorospora</taxon>
    </lineage>
</organism>
<reference evidence="2" key="1">
    <citation type="submission" date="2020-01" db="EMBL/GenBank/DDBJ databases">
        <authorList>
            <consortium name="DOE Joint Genome Institute"/>
            <person name="Haridas S."/>
            <person name="Albert R."/>
            <person name="Binder M."/>
            <person name="Bloem J."/>
            <person name="Labutti K."/>
            <person name="Salamov A."/>
            <person name="Andreopoulos B."/>
            <person name="Baker S.E."/>
            <person name="Barry K."/>
            <person name="Bills G."/>
            <person name="Bluhm B.H."/>
            <person name="Cannon C."/>
            <person name="Castanera R."/>
            <person name="Culley D.E."/>
            <person name="Daum C."/>
            <person name="Ezra D."/>
            <person name="Gonzalez J.B."/>
            <person name="Henrissat B."/>
            <person name="Kuo A."/>
            <person name="Liang C."/>
            <person name="Lipzen A."/>
            <person name="Lutzoni F."/>
            <person name="Magnuson J."/>
            <person name="Mondo S."/>
            <person name="Nolan M."/>
            <person name="Ohm R."/>
            <person name="Pangilinan J."/>
            <person name="Park H.-J."/>
            <person name="Ramirez L."/>
            <person name="Alfaro M."/>
            <person name="Sun H."/>
            <person name="Tritt A."/>
            <person name="Yoshinaga Y."/>
            <person name="Zwiers L.-H."/>
            <person name="Turgeon B.G."/>
            <person name="Goodwin S.B."/>
            <person name="Spatafora J.W."/>
            <person name="Crous P.W."/>
            <person name="Grigoriev I.V."/>
        </authorList>
    </citation>
    <scope>NUCLEOTIDE SEQUENCE</scope>
    <source>
        <strain evidence="2">P77</strain>
    </source>
</reference>
<feature type="transmembrane region" description="Helical" evidence="1">
    <location>
        <begin position="155"/>
        <end position="176"/>
    </location>
</feature>
<evidence type="ECO:0000313" key="2">
    <source>
        <dbReference type="EMBL" id="KAF1837736.1"/>
    </source>
</evidence>
<dbReference type="EMBL" id="ML975258">
    <property type="protein sequence ID" value="KAF1837736.1"/>
    <property type="molecule type" value="Genomic_DNA"/>
</dbReference>
<keyword evidence="3" id="KW-1185">Reference proteome</keyword>
<keyword evidence="1" id="KW-0812">Transmembrane</keyword>
<keyword evidence="1" id="KW-0472">Membrane</keyword>
<evidence type="ECO:0000313" key="3">
    <source>
        <dbReference type="Proteomes" id="UP000800040"/>
    </source>
</evidence>
<dbReference type="AlphaFoldDB" id="A0A6A5KRX4"/>
<sequence length="232" mass="25962">MRTALDRDFNNYKPLSQSAPKLRLAALQKRSRKGTEIPIAAMDEIHETKRVIKPELNLLKQYLAWLMTTTPLYVTSQFSRAHDLSDPEDVGAFLMLSTLVFGLLLLYQFLFRSGTEDTLLKPAPVQVTPGVSTPDYNPISPSAIAILRSLSTASAIYLVCLVLANLEILVLFPFVVKQRAYSYIYQELATPMVGPVFMTQMKQFGILMLDGFLAPWTWFGGAVGTRIGNLIR</sequence>
<feature type="transmembrane region" description="Helical" evidence="1">
    <location>
        <begin position="90"/>
        <end position="110"/>
    </location>
</feature>
<dbReference type="OrthoDB" id="10616026at2759"/>
<evidence type="ECO:0000256" key="1">
    <source>
        <dbReference type="SAM" id="Phobius"/>
    </source>
</evidence>
<name>A0A6A5KRX4_9PLEO</name>
<keyword evidence="1" id="KW-1133">Transmembrane helix</keyword>